<evidence type="ECO:0000256" key="1">
    <source>
        <dbReference type="ARBA" id="ARBA00023015"/>
    </source>
</evidence>
<dbReference type="PANTHER" id="PTHR42756:SF1">
    <property type="entry name" value="TRANSCRIPTIONAL REPRESSOR OF EMRAB OPERON"/>
    <property type="match status" value="1"/>
</dbReference>
<dbReference type="InterPro" id="IPR036388">
    <property type="entry name" value="WH-like_DNA-bd_sf"/>
</dbReference>
<dbReference type="PROSITE" id="PS50995">
    <property type="entry name" value="HTH_MARR_2"/>
    <property type="match status" value="1"/>
</dbReference>
<dbReference type="Proteomes" id="UP000653358">
    <property type="component" value="Unassembled WGS sequence"/>
</dbReference>
<evidence type="ECO:0000256" key="3">
    <source>
        <dbReference type="ARBA" id="ARBA00023163"/>
    </source>
</evidence>
<name>A0ABR6WL42_9FIRM</name>
<protein>
    <submittedName>
        <fullName evidence="5">MarR family transcriptional regulator</fullName>
    </submittedName>
</protein>
<dbReference type="PANTHER" id="PTHR42756">
    <property type="entry name" value="TRANSCRIPTIONAL REGULATOR, MARR"/>
    <property type="match status" value="1"/>
</dbReference>
<evidence type="ECO:0000313" key="5">
    <source>
        <dbReference type="EMBL" id="MBC3796885.1"/>
    </source>
</evidence>
<dbReference type="Pfam" id="PF12802">
    <property type="entry name" value="MarR_2"/>
    <property type="match status" value="1"/>
</dbReference>
<organism evidence="5 6">
    <name type="scientific">Acetobacterium tundrae</name>
    <dbReference type="NCBI Taxonomy" id="132932"/>
    <lineage>
        <taxon>Bacteria</taxon>
        <taxon>Bacillati</taxon>
        <taxon>Bacillota</taxon>
        <taxon>Clostridia</taxon>
        <taxon>Eubacteriales</taxon>
        <taxon>Eubacteriaceae</taxon>
        <taxon>Acetobacterium</taxon>
    </lineage>
</organism>
<comment type="caution">
    <text evidence="5">The sequence shown here is derived from an EMBL/GenBank/DDBJ whole genome shotgun (WGS) entry which is preliminary data.</text>
</comment>
<keyword evidence="2" id="KW-0238">DNA-binding</keyword>
<dbReference type="SUPFAM" id="SSF46785">
    <property type="entry name" value="Winged helix' DNA-binding domain"/>
    <property type="match status" value="1"/>
</dbReference>
<dbReference type="EMBL" id="WJBB01000007">
    <property type="protein sequence ID" value="MBC3796885.1"/>
    <property type="molecule type" value="Genomic_DNA"/>
</dbReference>
<dbReference type="RefSeq" id="WP_148603126.1">
    <property type="nucleotide sequence ID" value="NZ_RXYB01000006.1"/>
</dbReference>
<sequence length="155" mass="18025">MEGTSYDHEHFLFGMLFALGNRLQAIGDGFYEELTCKQWFVMAGISIFEAHPPTMNELADAIGSSHQNIKQIVLKLEKAGFVEIYRDEKDRRKTRVKHKEKSFELSQKYQQKEIEFMSALYDGIDDENLKITTETIAKMERNLIKIKNHGVKNYS</sequence>
<evidence type="ECO:0000256" key="2">
    <source>
        <dbReference type="ARBA" id="ARBA00023125"/>
    </source>
</evidence>
<proteinExistence type="predicted"/>
<accession>A0ABR6WL42</accession>
<gene>
    <name evidence="5" type="ORF">GH807_07470</name>
</gene>
<keyword evidence="6" id="KW-1185">Reference proteome</keyword>
<reference evidence="5 6" key="1">
    <citation type="journal article" date="2020" name="mSystems">
        <title>Defining Genomic and Predicted Metabolic Features of the Acetobacterium Genus.</title>
        <authorList>
            <person name="Ross D.E."/>
            <person name="Marshall C.W."/>
            <person name="Gulliver D."/>
            <person name="May H.D."/>
            <person name="Norman R.S."/>
        </authorList>
    </citation>
    <scope>NUCLEOTIDE SEQUENCE [LARGE SCALE GENOMIC DNA]</scope>
    <source>
        <strain evidence="5 6">DSM 9173</strain>
    </source>
</reference>
<feature type="domain" description="HTH marR-type" evidence="4">
    <location>
        <begin position="9"/>
        <end position="141"/>
    </location>
</feature>
<dbReference type="InterPro" id="IPR036390">
    <property type="entry name" value="WH_DNA-bd_sf"/>
</dbReference>
<dbReference type="Gene3D" id="1.10.10.10">
    <property type="entry name" value="Winged helix-like DNA-binding domain superfamily/Winged helix DNA-binding domain"/>
    <property type="match status" value="1"/>
</dbReference>
<dbReference type="SMART" id="SM00347">
    <property type="entry name" value="HTH_MARR"/>
    <property type="match status" value="1"/>
</dbReference>
<evidence type="ECO:0000259" key="4">
    <source>
        <dbReference type="PROSITE" id="PS50995"/>
    </source>
</evidence>
<dbReference type="InterPro" id="IPR000835">
    <property type="entry name" value="HTH_MarR-typ"/>
</dbReference>
<evidence type="ECO:0000313" key="6">
    <source>
        <dbReference type="Proteomes" id="UP000653358"/>
    </source>
</evidence>
<keyword evidence="3" id="KW-0804">Transcription</keyword>
<keyword evidence="1" id="KW-0805">Transcription regulation</keyword>